<proteinExistence type="predicted"/>
<dbReference type="GeneID" id="70184034"/>
<evidence type="ECO:0000256" key="1">
    <source>
        <dbReference type="SAM" id="MobiDB-lite"/>
    </source>
</evidence>
<dbReference type="Proteomes" id="UP000756346">
    <property type="component" value="Unassembled WGS sequence"/>
</dbReference>
<gene>
    <name evidence="2" type="ORF">B0I36DRAFT_327559</name>
</gene>
<dbReference type="AlphaFoldDB" id="A0A9P9BL30"/>
<protein>
    <submittedName>
        <fullName evidence="2">Uncharacterized protein</fullName>
    </submittedName>
</protein>
<evidence type="ECO:0000313" key="2">
    <source>
        <dbReference type="EMBL" id="KAH7027652.1"/>
    </source>
</evidence>
<feature type="compositionally biased region" description="Polar residues" evidence="1">
    <location>
        <begin position="142"/>
        <end position="157"/>
    </location>
</feature>
<organism evidence="2 3">
    <name type="scientific">Microdochium trichocladiopsis</name>
    <dbReference type="NCBI Taxonomy" id="1682393"/>
    <lineage>
        <taxon>Eukaryota</taxon>
        <taxon>Fungi</taxon>
        <taxon>Dikarya</taxon>
        <taxon>Ascomycota</taxon>
        <taxon>Pezizomycotina</taxon>
        <taxon>Sordariomycetes</taxon>
        <taxon>Xylariomycetidae</taxon>
        <taxon>Xylariales</taxon>
        <taxon>Microdochiaceae</taxon>
        <taxon>Microdochium</taxon>
    </lineage>
</organism>
<dbReference type="EMBL" id="JAGTJQ010000007">
    <property type="protein sequence ID" value="KAH7027652.1"/>
    <property type="molecule type" value="Genomic_DNA"/>
</dbReference>
<comment type="caution">
    <text evidence="2">The sequence shown here is derived from an EMBL/GenBank/DDBJ whole genome shotgun (WGS) entry which is preliminary data.</text>
</comment>
<evidence type="ECO:0000313" key="3">
    <source>
        <dbReference type="Proteomes" id="UP000756346"/>
    </source>
</evidence>
<accession>A0A9P9BL30</accession>
<keyword evidence="3" id="KW-1185">Reference proteome</keyword>
<sequence>MACRQPLCPSRPPSSANRVQACLACPGGLVLPPPGRPTRTDTCVPMTSTAHVRQKASAPDELHMLPPPPPLWSAYTLDKYSCLDLDTAAPQRNSRKKNGLCSKHQGAFTDRWPSVTIHAPMLGIGTNRAPESSISADRDVSWDSSQTPLFRNNKVTP</sequence>
<reference evidence="2" key="1">
    <citation type="journal article" date="2021" name="Nat. Commun.">
        <title>Genetic determinants of endophytism in the Arabidopsis root mycobiome.</title>
        <authorList>
            <person name="Mesny F."/>
            <person name="Miyauchi S."/>
            <person name="Thiergart T."/>
            <person name="Pickel B."/>
            <person name="Atanasova L."/>
            <person name="Karlsson M."/>
            <person name="Huettel B."/>
            <person name="Barry K.W."/>
            <person name="Haridas S."/>
            <person name="Chen C."/>
            <person name="Bauer D."/>
            <person name="Andreopoulos W."/>
            <person name="Pangilinan J."/>
            <person name="LaButti K."/>
            <person name="Riley R."/>
            <person name="Lipzen A."/>
            <person name="Clum A."/>
            <person name="Drula E."/>
            <person name="Henrissat B."/>
            <person name="Kohler A."/>
            <person name="Grigoriev I.V."/>
            <person name="Martin F.M."/>
            <person name="Hacquard S."/>
        </authorList>
    </citation>
    <scope>NUCLEOTIDE SEQUENCE</scope>
    <source>
        <strain evidence="2">MPI-CAGE-CH-0230</strain>
    </source>
</reference>
<feature type="region of interest" description="Disordered" evidence="1">
    <location>
        <begin position="125"/>
        <end position="157"/>
    </location>
</feature>
<name>A0A9P9BL30_9PEZI</name>
<dbReference type="RefSeq" id="XP_046010451.1">
    <property type="nucleotide sequence ID" value="XM_046154488.1"/>
</dbReference>